<sequence length="83" mass="9293">MAQEGGYQEEQVVYDQFRPHVLFARESARYSWFHADEGSETAGGGGGGDRSARVSLYPAEDAVFLNDRFLFFEREICEGPPQG</sequence>
<dbReference type="AlphaFoldDB" id="A0A5C6XIG9"/>
<evidence type="ECO:0000313" key="2">
    <source>
        <dbReference type="Proteomes" id="UP000321046"/>
    </source>
</evidence>
<protein>
    <submittedName>
        <fullName evidence="1">Uncharacterized protein</fullName>
    </submittedName>
</protein>
<name>A0A5C6XIG9_9DELT</name>
<organism evidence="1 2">
    <name type="scientific">Lujinxingia vulgaris</name>
    <dbReference type="NCBI Taxonomy" id="2600176"/>
    <lineage>
        <taxon>Bacteria</taxon>
        <taxon>Deltaproteobacteria</taxon>
        <taxon>Bradymonadales</taxon>
        <taxon>Lujinxingiaceae</taxon>
        <taxon>Lujinxingia</taxon>
    </lineage>
</organism>
<accession>A0A5C6XIG9</accession>
<dbReference type="EMBL" id="VOSL01000014">
    <property type="protein sequence ID" value="TXD42718.1"/>
    <property type="molecule type" value="Genomic_DNA"/>
</dbReference>
<dbReference type="Proteomes" id="UP000321046">
    <property type="component" value="Unassembled WGS sequence"/>
</dbReference>
<reference evidence="1 2" key="1">
    <citation type="submission" date="2019-08" db="EMBL/GenBank/DDBJ databases">
        <title>Bradymonadales sp. TMQ2.</title>
        <authorList>
            <person name="Liang Q."/>
        </authorList>
    </citation>
    <scope>NUCLEOTIDE SEQUENCE [LARGE SCALE GENOMIC DNA]</scope>
    <source>
        <strain evidence="1 2">TMQ2</strain>
    </source>
</reference>
<evidence type="ECO:0000313" key="1">
    <source>
        <dbReference type="EMBL" id="TXD42718.1"/>
    </source>
</evidence>
<dbReference type="RefSeq" id="WP_146972691.1">
    <property type="nucleotide sequence ID" value="NZ_VOSL01000014.1"/>
</dbReference>
<comment type="caution">
    <text evidence="1">The sequence shown here is derived from an EMBL/GenBank/DDBJ whole genome shotgun (WGS) entry which is preliminary data.</text>
</comment>
<proteinExistence type="predicted"/>
<gene>
    <name evidence="1" type="ORF">FRC96_03370</name>
</gene>